<dbReference type="Gene3D" id="3.30.420.10">
    <property type="entry name" value="Ribonuclease H-like superfamily/Ribonuclease H"/>
    <property type="match status" value="1"/>
</dbReference>
<organism evidence="1 2">
    <name type="scientific">Lithospermum erythrorhizon</name>
    <name type="common">Purple gromwell</name>
    <name type="synonym">Lithospermum officinale var. erythrorhizon</name>
    <dbReference type="NCBI Taxonomy" id="34254"/>
    <lineage>
        <taxon>Eukaryota</taxon>
        <taxon>Viridiplantae</taxon>
        <taxon>Streptophyta</taxon>
        <taxon>Embryophyta</taxon>
        <taxon>Tracheophyta</taxon>
        <taxon>Spermatophyta</taxon>
        <taxon>Magnoliopsida</taxon>
        <taxon>eudicotyledons</taxon>
        <taxon>Gunneridae</taxon>
        <taxon>Pentapetalae</taxon>
        <taxon>asterids</taxon>
        <taxon>lamiids</taxon>
        <taxon>Boraginales</taxon>
        <taxon>Boraginaceae</taxon>
        <taxon>Boraginoideae</taxon>
        <taxon>Lithospermeae</taxon>
        <taxon>Lithospermum</taxon>
    </lineage>
</organism>
<dbReference type="InterPro" id="IPR036397">
    <property type="entry name" value="RNaseH_sf"/>
</dbReference>
<comment type="caution">
    <text evidence="1">The sequence shown here is derived from an EMBL/GenBank/DDBJ whole genome shotgun (WGS) entry which is preliminary data.</text>
</comment>
<dbReference type="AlphaFoldDB" id="A0AAV3NMK4"/>
<reference evidence="1 2" key="1">
    <citation type="submission" date="2024-01" db="EMBL/GenBank/DDBJ databases">
        <title>The complete chloroplast genome sequence of Lithospermum erythrorhizon: insights into the phylogenetic relationship among Boraginaceae species and the maternal lineages of purple gromwells.</title>
        <authorList>
            <person name="Okada T."/>
            <person name="Watanabe K."/>
        </authorList>
    </citation>
    <scope>NUCLEOTIDE SEQUENCE [LARGE SCALE GENOMIC DNA]</scope>
</reference>
<name>A0AAV3NMK4_LITER</name>
<evidence type="ECO:0000313" key="1">
    <source>
        <dbReference type="EMBL" id="GAA0140550.1"/>
    </source>
</evidence>
<dbReference type="InterPro" id="IPR012337">
    <property type="entry name" value="RNaseH-like_sf"/>
</dbReference>
<evidence type="ECO:0000313" key="2">
    <source>
        <dbReference type="Proteomes" id="UP001454036"/>
    </source>
</evidence>
<protein>
    <recommendedName>
        <fullName evidence="3">Integrase catalytic domain-containing protein</fullName>
    </recommendedName>
</protein>
<keyword evidence="2" id="KW-1185">Reference proteome</keyword>
<dbReference type="Proteomes" id="UP001454036">
    <property type="component" value="Unassembled WGS sequence"/>
</dbReference>
<sequence>MNKQADALARLASSLTYPGAEIKVPRKEEVAEFIKSNIIYRYRVPRCIITNNGKSFYNKIIADLCTRFKFKKYHSSMYYP</sequence>
<evidence type="ECO:0008006" key="3">
    <source>
        <dbReference type="Google" id="ProtNLM"/>
    </source>
</evidence>
<accession>A0AAV3NMK4</accession>
<dbReference type="GO" id="GO:0003676">
    <property type="term" value="F:nucleic acid binding"/>
    <property type="evidence" value="ECO:0007669"/>
    <property type="project" value="InterPro"/>
</dbReference>
<dbReference type="EMBL" id="BAABME010000193">
    <property type="protein sequence ID" value="GAA0140550.1"/>
    <property type="molecule type" value="Genomic_DNA"/>
</dbReference>
<dbReference type="SUPFAM" id="SSF53098">
    <property type="entry name" value="Ribonuclease H-like"/>
    <property type="match status" value="1"/>
</dbReference>
<proteinExistence type="predicted"/>
<gene>
    <name evidence="1" type="ORF">LIER_01871</name>
</gene>